<protein>
    <submittedName>
        <fullName evidence="1">Uncharacterized protein</fullName>
    </submittedName>
</protein>
<dbReference type="AlphaFoldDB" id="A0A6J4UGI6"/>
<proteinExistence type="predicted"/>
<dbReference type="EMBL" id="CADCWK010000059">
    <property type="protein sequence ID" value="CAA9548815.1"/>
    <property type="molecule type" value="Genomic_DNA"/>
</dbReference>
<accession>A0A6J4UGI6</accession>
<sequence>MYPITHPDQRVERLEQLLETFLRRYGPDHPTTRRITDQLNRVRGANQPGRVA</sequence>
<organism evidence="1">
    <name type="scientific">uncultured Thermomicrobiales bacterium</name>
    <dbReference type="NCBI Taxonomy" id="1645740"/>
    <lineage>
        <taxon>Bacteria</taxon>
        <taxon>Pseudomonadati</taxon>
        <taxon>Thermomicrobiota</taxon>
        <taxon>Thermomicrobia</taxon>
        <taxon>Thermomicrobiales</taxon>
        <taxon>environmental samples</taxon>
    </lineage>
</organism>
<gene>
    <name evidence="1" type="ORF">AVDCRST_MAG33-709</name>
</gene>
<evidence type="ECO:0000313" key="1">
    <source>
        <dbReference type="EMBL" id="CAA9548815.1"/>
    </source>
</evidence>
<name>A0A6J4UGI6_9BACT</name>
<reference evidence="1" key="1">
    <citation type="submission" date="2020-02" db="EMBL/GenBank/DDBJ databases">
        <authorList>
            <person name="Meier V. D."/>
        </authorList>
    </citation>
    <scope>NUCLEOTIDE SEQUENCE</scope>
    <source>
        <strain evidence="1">AVDCRST_MAG33</strain>
    </source>
</reference>